<organism evidence="4 5">
    <name type="scientific">Rotaria magnacalcarata</name>
    <dbReference type="NCBI Taxonomy" id="392030"/>
    <lineage>
        <taxon>Eukaryota</taxon>
        <taxon>Metazoa</taxon>
        <taxon>Spiralia</taxon>
        <taxon>Gnathifera</taxon>
        <taxon>Rotifera</taxon>
        <taxon>Eurotatoria</taxon>
        <taxon>Bdelloidea</taxon>
        <taxon>Philodinida</taxon>
        <taxon>Philodinidae</taxon>
        <taxon>Rotaria</taxon>
    </lineage>
</organism>
<keyword evidence="3" id="KW-0479">Metal-binding</keyword>
<evidence type="ECO:0000256" key="3">
    <source>
        <dbReference type="PIRSR" id="PIRSR601952-2"/>
    </source>
</evidence>
<dbReference type="Gene3D" id="3.40.720.10">
    <property type="entry name" value="Alkaline Phosphatase, subunit A"/>
    <property type="match status" value="1"/>
</dbReference>
<sequence>IDQLPVNIIAYGNGPNFNSPRNATYLYSLNTNSTDYRAPVALPLSVETHGGEDVAVYAHGPWSHLFTGTFEQHTIAHKMAYAACLGAYETRDGCSKASSPHLISKSNK</sequence>
<dbReference type="PANTHER" id="PTHR11596:SF5">
    <property type="entry name" value="ALKALINE PHOSPHATASE"/>
    <property type="match status" value="1"/>
</dbReference>
<dbReference type="GO" id="GO:0004035">
    <property type="term" value="F:alkaline phosphatase activity"/>
    <property type="evidence" value="ECO:0007669"/>
    <property type="project" value="UniProtKB-EC"/>
</dbReference>
<name>A0A8S3K4J0_9BILA</name>
<comment type="cofactor">
    <cofactor evidence="3">
        <name>Zn(2+)</name>
        <dbReference type="ChEBI" id="CHEBI:29105"/>
    </cofactor>
    <text evidence="3">Binds 2 Zn(2+) ions.</text>
</comment>
<keyword evidence="2" id="KW-0597">Phosphoprotein</keyword>
<comment type="caution">
    <text evidence="4">The sequence shown here is derived from an EMBL/GenBank/DDBJ whole genome shotgun (WGS) entry which is preliminary data.</text>
</comment>
<dbReference type="SUPFAM" id="SSF53649">
    <property type="entry name" value="Alkaline phosphatase-like"/>
    <property type="match status" value="1"/>
</dbReference>
<dbReference type="InterPro" id="IPR001952">
    <property type="entry name" value="Alkaline_phosphatase"/>
</dbReference>
<evidence type="ECO:0000256" key="1">
    <source>
        <dbReference type="ARBA" id="ARBA00012647"/>
    </source>
</evidence>
<feature type="binding site" evidence="3">
    <location>
        <position position="49"/>
    </location>
    <ligand>
        <name>Zn(2+)</name>
        <dbReference type="ChEBI" id="CHEBI:29105"/>
        <label>2</label>
    </ligand>
</feature>
<dbReference type="PANTHER" id="PTHR11596">
    <property type="entry name" value="ALKALINE PHOSPHATASE"/>
    <property type="match status" value="1"/>
</dbReference>
<feature type="non-terminal residue" evidence="4">
    <location>
        <position position="1"/>
    </location>
</feature>
<proteinExistence type="predicted"/>
<dbReference type="InterPro" id="IPR017850">
    <property type="entry name" value="Alkaline_phosphatase_core_sf"/>
</dbReference>
<dbReference type="EMBL" id="CAJOBI010360333">
    <property type="protein sequence ID" value="CAF5225876.1"/>
    <property type="molecule type" value="Genomic_DNA"/>
</dbReference>
<keyword evidence="3" id="KW-0862">Zinc</keyword>
<dbReference type="Proteomes" id="UP000676336">
    <property type="component" value="Unassembled WGS sequence"/>
</dbReference>
<gene>
    <name evidence="4" type="ORF">SMN809_LOCUS84520</name>
</gene>
<reference evidence="4" key="1">
    <citation type="submission" date="2021-02" db="EMBL/GenBank/DDBJ databases">
        <authorList>
            <person name="Nowell W R."/>
        </authorList>
    </citation>
    <scope>NUCLEOTIDE SEQUENCE</scope>
</reference>
<dbReference type="GO" id="GO:0046872">
    <property type="term" value="F:metal ion binding"/>
    <property type="evidence" value="ECO:0007669"/>
    <property type="project" value="UniProtKB-KW"/>
</dbReference>
<evidence type="ECO:0000313" key="5">
    <source>
        <dbReference type="Proteomes" id="UP000676336"/>
    </source>
</evidence>
<accession>A0A8S3K4J0</accession>
<protein>
    <recommendedName>
        <fullName evidence="1">alkaline phosphatase</fullName>
        <ecNumber evidence="1">3.1.3.1</ecNumber>
    </recommendedName>
</protein>
<dbReference type="AlphaFoldDB" id="A0A8S3K4J0"/>
<dbReference type="EC" id="3.1.3.1" evidence="1"/>
<evidence type="ECO:0000256" key="2">
    <source>
        <dbReference type="ARBA" id="ARBA00022553"/>
    </source>
</evidence>
<evidence type="ECO:0000313" key="4">
    <source>
        <dbReference type="EMBL" id="CAF5225876.1"/>
    </source>
</evidence>
<dbReference type="Pfam" id="PF00245">
    <property type="entry name" value="Alk_phosphatase"/>
    <property type="match status" value="1"/>
</dbReference>